<evidence type="ECO:0000313" key="7">
    <source>
        <dbReference type="Proteomes" id="UP001228690"/>
    </source>
</evidence>
<evidence type="ECO:0000256" key="3">
    <source>
        <dbReference type="ARBA" id="ARBA00022679"/>
    </source>
</evidence>
<dbReference type="RefSeq" id="WP_326927393.1">
    <property type="nucleotide sequence ID" value="NZ_CP123443.1"/>
</dbReference>
<protein>
    <submittedName>
        <fullName evidence="6">RNA methyltransferase</fullName>
    </submittedName>
</protein>
<dbReference type="Pfam" id="PF00588">
    <property type="entry name" value="SpoU_methylase"/>
    <property type="match status" value="1"/>
</dbReference>
<dbReference type="PANTHER" id="PTHR42786:SF2">
    <property type="entry name" value="TRNA (CYTIDINE_URIDINE-2'-O-)-METHYLTRANSFERASE TRMJ"/>
    <property type="match status" value="1"/>
</dbReference>
<evidence type="ECO:0000256" key="4">
    <source>
        <dbReference type="ARBA" id="ARBA00022691"/>
    </source>
</evidence>
<dbReference type="Proteomes" id="UP001228690">
    <property type="component" value="Chromosome"/>
</dbReference>
<comment type="similarity">
    <text evidence="1">Belongs to the class IV-like SAM-binding methyltransferase superfamily. RNA methyltransferase TrmH family.</text>
</comment>
<dbReference type="PANTHER" id="PTHR42786">
    <property type="entry name" value="TRNA/RRNA METHYLTRANSFERASE"/>
    <property type="match status" value="1"/>
</dbReference>
<evidence type="ECO:0000256" key="1">
    <source>
        <dbReference type="ARBA" id="ARBA00007228"/>
    </source>
</evidence>
<keyword evidence="3" id="KW-0808">Transferase</keyword>
<feature type="domain" description="tRNA/rRNA methyltransferase SpoU type" evidence="5">
    <location>
        <begin position="36"/>
        <end position="186"/>
    </location>
</feature>
<name>A0ABY8MI23_9SPIO</name>
<organism evidence="6 7">
    <name type="scientific">Candidatus Haliotispira prima</name>
    <dbReference type="NCBI Taxonomy" id="3034016"/>
    <lineage>
        <taxon>Bacteria</taxon>
        <taxon>Pseudomonadati</taxon>
        <taxon>Spirochaetota</taxon>
        <taxon>Spirochaetia</taxon>
        <taxon>Spirochaetales</taxon>
        <taxon>Spirochaetaceae</taxon>
        <taxon>Candidatus Haliotispira</taxon>
    </lineage>
</organism>
<keyword evidence="7" id="KW-1185">Reference proteome</keyword>
<evidence type="ECO:0000259" key="5">
    <source>
        <dbReference type="Pfam" id="PF00588"/>
    </source>
</evidence>
<sequence length="273" mass="30847">MTDVYRVPDTDQSPVVRGLKDSNLKPLCTPEEAERIKVVLCRPDGSRNVGSVCRAMGSMGYSRLYIVGRDKKFFNRGEVGSMGVNSAQLFDNAEFLPGLDRITADCSLVIGLTRRRGSRRKYFSIVPYQLCERVTQTRGRIALLFGNERIGLDDEELRYCNLACHIPTHPQQPSLNLSHAVQIILYELSKLQGHNSGLTPLTQEEVGRLSMELTGDMQAMGLEDRLGNQRTEVFLRDILSRAGLSDREGQRLQRMFHTLRYKQNPEVTEDQGL</sequence>
<evidence type="ECO:0000313" key="6">
    <source>
        <dbReference type="EMBL" id="WGK69205.1"/>
    </source>
</evidence>
<accession>A0ABY8MI23</accession>
<keyword evidence="2 6" id="KW-0489">Methyltransferase</keyword>
<evidence type="ECO:0000256" key="2">
    <source>
        <dbReference type="ARBA" id="ARBA00022603"/>
    </source>
</evidence>
<dbReference type="InterPro" id="IPR029028">
    <property type="entry name" value="Alpha/beta_knot_MTases"/>
</dbReference>
<dbReference type="InterPro" id="IPR001537">
    <property type="entry name" value="SpoU_MeTrfase"/>
</dbReference>
<dbReference type="EMBL" id="CP123443">
    <property type="protein sequence ID" value="WGK69205.1"/>
    <property type="molecule type" value="Genomic_DNA"/>
</dbReference>
<dbReference type="SUPFAM" id="SSF75217">
    <property type="entry name" value="alpha/beta knot"/>
    <property type="match status" value="1"/>
</dbReference>
<dbReference type="GO" id="GO:0032259">
    <property type="term" value="P:methylation"/>
    <property type="evidence" value="ECO:0007669"/>
    <property type="project" value="UniProtKB-KW"/>
</dbReference>
<gene>
    <name evidence="6" type="ORF">P0082_12120</name>
</gene>
<dbReference type="Gene3D" id="3.40.1280.10">
    <property type="match status" value="1"/>
</dbReference>
<dbReference type="PIRSF" id="PIRSF004808">
    <property type="entry name" value="LasT"/>
    <property type="match status" value="1"/>
</dbReference>
<dbReference type="InterPro" id="IPR004384">
    <property type="entry name" value="RNA_MeTrfase_TrmJ/LasT"/>
</dbReference>
<reference evidence="6 7" key="1">
    <citation type="submission" date="2023-04" db="EMBL/GenBank/DDBJ databases">
        <title>Spirochaete genome identified in red abalone sample constitutes a novel genus.</title>
        <authorList>
            <person name="Sharma S.P."/>
            <person name="Purcell C.M."/>
            <person name="Hyde J.R."/>
            <person name="Severin A.J."/>
        </authorList>
    </citation>
    <scope>NUCLEOTIDE SEQUENCE [LARGE SCALE GENOMIC DNA]</scope>
    <source>
        <strain evidence="6 7">SP-2023</strain>
    </source>
</reference>
<dbReference type="CDD" id="cd18093">
    <property type="entry name" value="SpoU-like_TrmJ"/>
    <property type="match status" value="1"/>
</dbReference>
<keyword evidence="4" id="KW-0949">S-adenosyl-L-methionine</keyword>
<dbReference type="GO" id="GO:0008168">
    <property type="term" value="F:methyltransferase activity"/>
    <property type="evidence" value="ECO:0007669"/>
    <property type="project" value="UniProtKB-KW"/>
</dbReference>
<dbReference type="InterPro" id="IPR029026">
    <property type="entry name" value="tRNA_m1G_MTases_N"/>
</dbReference>
<proteinExistence type="inferred from homology"/>